<organism evidence="1 2">
    <name type="scientific">Candidatus Rhodobacter oscarellae</name>
    <dbReference type="NCBI Taxonomy" id="1675527"/>
    <lineage>
        <taxon>Bacteria</taxon>
        <taxon>Pseudomonadati</taxon>
        <taxon>Pseudomonadota</taxon>
        <taxon>Alphaproteobacteria</taxon>
        <taxon>Rhodobacterales</taxon>
        <taxon>Rhodobacter group</taxon>
        <taxon>Rhodobacter</taxon>
    </lineage>
</organism>
<gene>
    <name evidence="1" type="ORF">AIOL_000927</name>
</gene>
<keyword evidence="2" id="KW-1185">Reference proteome</keyword>
<dbReference type="AlphaFoldDB" id="A0A0J9ED75"/>
<accession>A0A0J9ED75</accession>
<dbReference type="STRING" id="1675527.AIOL_000927"/>
<name>A0A0J9ED75_9RHOB</name>
<dbReference type="EMBL" id="LFTY01000001">
    <property type="protein sequence ID" value="KMW60762.1"/>
    <property type="molecule type" value="Genomic_DNA"/>
</dbReference>
<dbReference type="OrthoDB" id="9949539at2"/>
<sequence length="82" mass="8789">MSLSSITYDLSASGGPKRITAEELTRLAVRAKSKVKATARGWSMLSQHEVLALAWFADLLLEDGELVTPPPAKPEPAVISNV</sequence>
<reference evidence="1 2" key="1">
    <citation type="submission" date="2015-06" db="EMBL/GenBank/DDBJ databases">
        <title>Draft genome sequence of an Alphaproteobacteria species associated to the Mediterranean sponge Oscarella lobularis.</title>
        <authorList>
            <person name="Jourda C."/>
            <person name="Santini S."/>
            <person name="Claverie J.-M."/>
        </authorList>
    </citation>
    <scope>NUCLEOTIDE SEQUENCE [LARGE SCALE GENOMIC DNA]</scope>
    <source>
        <strain evidence="1">IGS</strain>
    </source>
</reference>
<evidence type="ECO:0000313" key="1">
    <source>
        <dbReference type="EMBL" id="KMW60762.1"/>
    </source>
</evidence>
<evidence type="ECO:0000313" key="2">
    <source>
        <dbReference type="Proteomes" id="UP000037178"/>
    </source>
</evidence>
<dbReference type="RefSeq" id="WP_049641801.1">
    <property type="nucleotide sequence ID" value="NZ_LFTY01000001.1"/>
</dbReference>
<dbReference type="PATRIC" id="fig|1675527.3.peg.988"/>
<dbReference type="Proteomes" id="UP000037178">
    <property type="component" value="Unassembled WGS sequence"/>
</dbReference>
<comment type="caution">
    <text evidence="1">The sequence shown here is derived from an EMBL/GenBank/DDBJ whole genome shotgun (WGS) entry which is preliminary data.</text>
</comment>
<protein>
    <submittedName>
        <fullName evidence="1">Uncharacterized protein</fullName>
    </submittedName>
</protein>
<proteinExistence type="predicted"/>